<evidence type="ECO:0000313" key="4">
    <source>
        <dbReference type="Proteomes" id="UP000250266"/>
    </source>
</evidence>
<reference evidence="3 4" key="1">
    <citation type="journal article" date="2016" name="Nat. Commun.">
        <title>Ectomycorrhizal ecology is imprinted in the genome of the dominant symbiotic fungus Cenococcum geophilum.</title>
        <authorList>
            <consortium name="DOE Joint Genome Institute"/>
            <person name="Peter M."/>
            <person name="Kohler A."/>
            <person name="Ohm R.A."/>
            <person name="Kuo A."/>
            <person name="Krutzmann J."/>
            <person name="Morin E."/>
            <person name="Arend M."/>
            <person name="Barry K.W."/>
            <person name="Binder M."/>
            <person name="Choi C."/>
            <person name="Clum A."/>
            <person name="Copeland A."/>
            <person name="Grisel N."/>
            <person name="Haridas S."/>
            <person name="Kipfer T."/>
            <person name="LaButti K."/>
            <person name="Lindquist E."/>
            <person name="Lipzen A."/>
            <person name="Maire R."/>
            <person name="Meier B."/>
            <person name="Mihaltcheva S."/>
            <person name="Molinier V."/>
            <person name="Murat C."/>
            <person name="Poggeler S."/>
            <person name="Quandt C.A."/>
            <person name="Sperisen C."/>
            <person name="Tritt A."/>
            <person name="Tisserant E."/>
            <person name="Crous P.W."/>
            <person name="Henrissat B."/>
            <person name="Nehls U."/>
            <person name="Egli S."/>
            <person name="Spatafora J.W."/>
            <person name="Grigoriev I.V."/>
            <person name="Martin F.M."/>
        </authorList>
    </citation>
    <scope>NUCLEOTIDE SEQUENCE [LARGE SCALE GENOMIC DNA]</scope>
    <source>
        <strain evidence="3 4">CBS 459.81</strain>
    </source>
</reference>
<evidence type="ECO:0000259" key="2">
    <source>
        <dbReference type="Pfam" id="PF08588"/>
    </source>
</evidence>
<dbReference type="PANTHER" id="PTHR34826:SF2">
    <property type="entry name" value="UPF0590 PROTEIN C409.17C"/>
    <property type="match status" value="1"/>
</dbReference>
<feature type="compositionally biased region" description="Low complexity" evidence="1">
    <location>
        <begin position="324"/>
        <end position="341"/>
    </location>
</feature>
<dbReference type="InterPro" id="IPR013897">
    <property type="entry name" value="Duc1"/>
</dbReference>
<dbReference type="Pfam" id="PF08588">
    <property type="entry name" value="Duc1"/>
    <property type="match status" value="1"/>
</dbReference>
<dbReference type="Proteomes" id="UP000250266">
    <property type="component" value="Unassembled WGS sequence"/>
</dbReference>
<organism evidence="3 4">
    <name type="scientific">Lepidopterella palustris CBS 459.81</name>
    <dbReference type="NCBI Taxonomy" id="1314670"/>
    <lineage>
        <taxon>Eukaryota</taxon>
        <taxon>Fungi</taxon>
        <taxon>Dikarya</taxon>
        <taxon>Ascomycota</taxon>
        <taxon>Pezizomycotina</taxon>
        <taxon>Dothideomycetes</taxon>
        <taxon>Pleosporomycetidae</taxon>
        <taxon>Mytilinidiales</taxon>
        <taxon>Argynnaceae</taxon>
        <taxon>Lepidopterella</taxon>
    </lineage>
</organism>
<feature type="region of interest" description="Disordered" evidence="1">
    <location>
        <begin position="322"/>
        <end position="355"/>
    </location>
</feature>
<proteinExistence type="predicted"/>
<feature type="region of interest" description="Disordered" evidence="1">
    <location>
        <begin position="375"/>
        <end position="420"/>
    </location>
</feature>
<protein>
    <submittedName>
        <fullName evidence="3">DUF1769-domain-containing protein</fullName>
    </submittedName>
</protein>
<gene>
    <name evidence="3" type="ORF">K432DRAFT_365622</name>
</gene>
<feature type="domain" description="Domain of unknown function at the cortex 1" evidence="2">
    <location>
        <begin position="35"/>
        <end position="301"/>
    </location>
</feature>
<keyword evidence="4" id="KW-1185">Reference proteome</keyword>
<dbReference type="AlphaFoldDB" id="A0A8E2DW79"/>
<dbReference type="OrthoDB" id="2119945at2759"/>
<evidence type="ECO:0000256" key="1">
    <source>
        <dbReference type="SAM" id="MobiDB-lite"/>
    </source>
</evidence>
<accession>A0A8E2DW79</accession>
<dbReference type="EMBL" id="KV746656">
    <property type="protein sequence ID" value="OCK72758.1"/>
    <property type="molecule type" value="Genomic_DNA"/>
</dbReference>
<dbReference type="PANTHER" id="PTHR34826">
    <property type="entry name" value="UPF0590 PROTEIN C409.17C"/>
    <property type="match status" value="1"/>
</dbReference>
<evidence type="ECO:0000313" key="3">
    <source>
        <dbReference type="EMBL" id="OCK72758.1"/>
    </source>
</evidence>
<feature type="region of interest" description="Disordered" evidence="1">
    <location>
        <begin position="1"/>
        <end position="22"/>
    </location>
</feature>
<sequence length="420" mass="46644">MPSAIKAGWGKSLSRTSAPDESAIVDPSQVDKYLLRVTAGPSYDDSTHTVVDVNSDGTHYIENDLMHCWLKVRIRDYNGLPRNSPSSNSYFSHPMHTSDRYSIGYSFMPKKNIGGNDLITGFDFDHPIRDRLPPGFKTAMRIVTTILDPGIYSDPYSDRPYLYGPALSSFFAFRIGEHVTETVAEDQLSKALEKDNAGVIEEGADGSGVLVREEQGIPPKTSKRRKNFLTIANLENFTFEEGRLYQADVFNPYLDFANFALRIPGFSISVVRYIDDKTHQLRYVLKNRKTEEVLFVVIFTLLFGDNLKEALSAENNLKESLKVPTISSSTSRSPSPSTQSSDFDDERSMQQNESSVADSLASSIYSAFAHLGFGRKVSDSSSSSPESTPATKWRKSSNLGVDGMNTGSEEDYFTGRNANT</sequence>
<name>A0A8E2DW79_9PEZI</name>